<dbReference type="AlphaFoldDB" id="W8SSF7"/>
<organism evidence="2 3">
    <name type="scientific">Roseicyclus elongatus DSM 19469</name>
    <dbReference type="NCBI Taxonomy" id="1294273"/>
    <lineage>
        <taxon>Bacteria</taxon>
        <taxon>Pseudomonadati</taxon>
        <taxon>Pseudomonadota</taxon>
        <taxon>Alphaproteobacteria</taxon>
        <taxon>Rhodobacterales</taxon>
        <taxon>Roseobacteraceae</taxon>
        <taxon>Roseicyclus</taxon>
    </lineage>
</organism>
<evidence type="ECO:0000313" key="3">
    <source>
        <dbReference type="Proteomes" id="UP000019593"/>
    </source>
</evidence>
<dbReference type="EMBL" id="CP004372">
    <property type="protein sequence ID" value="AHM05425.1"/>
    <property type="molecule type" value="Genomic_DNA"/>
</dbReference>
<feature type="transmembrane region" description="Helical" evidence="1">
    <location>
        <begin position="66"/>
        <end position="92"/>
    </location>
</feature>
<evidence type="ECO:0000256" key="1">
    <source>
        <dbReference type="SAM" id="Phobius"/>
    </source>
</evidence>
<gene>
    <name evidence="2" type="ORF">roselon_03158</name>
</gene>
<protein>
    <submittedName>
        <fullName evidence="2">Uncharacterized protein</fullName>
    </submittedName>
</protein>
<evidence type="ECO:0000313" key="2">
    <source>
        <dbReference type="EMBL" id="AHM05425.1"/>
    </source>
</evidence>
<name>W8SSF7_9RHOB</name>
<dbReference type="HOGENOM" id="CLU_1935208_0_0_5"/>
<keyword evidence="3" id="KW-1185">Reference proteome</keyword>
<dbReference type="Proteomes" id="UP000019593">
    <property type="component" value="Chromosome"/>
</dbReference>
<feature type="transmembrane region" description="Helical" evidence="1">
    <location>
        <begin position="104"/>
        <end position="122"/>
    </location>
</feature>
<dbReference type="OrthoDB" id="7872097at2"/>
<keyword evidence="1" id="KW-0472">Membrane</keyword>
<keyword evidence="1" id="KW-1133">Transmembrane helix</keyword>
<dbReference type="KEGG" id="red:roselon_03158"/>
<dbReference type="RefSeq" id="WP_025313085.1">
    <property type="nucleotide sequence ID" value="NZ_CP004372.1"/>
</dbReference>
<proteinExistence type="predicted"/>
<accession>W8SSF7</accession>
<dbReference type="STRING" id="1294273.roselon_03158"/>
<keyword evidence="1" id="KW-0812">Transmembrane</keyword>
<dbReference type="eggNOG" id="ENOG50346S4">
    <property type="taxonomic scope" value="Bacteria"/>
</dbReference>
<sequence>MPSLSALAARYLVWIVALRFVYAALISFAGIPNSLATGVILASVPAADVGMRAARSATRGLGLRDWGVIWAMMLGLYLLLNVVLPALLMPAIRAMLGDPAGLSNQAMLVGSTALMLALFLWIGRRAAGADAPGNRNG</sequence>
<reference evidence="2 3" key="1">
    <citation type="submission" date="2013-03" db="EMBL/GenBank/DDBJ databases">
        <authorList>
            <person name="Fiebig A."/>
            <person name="Goeker M."/>
            <person name="Klenk H.-P.P."/>
        </authorList>
    </citation>
    <scope>NUCLEOTIDE SEQUENCE [LARGE SCALE GENOMIC DNA]</scope>
    <source>
        <strain evidence="3">DSM 19469</strain>
    </source>
</reference>